<protein>
    <submittedName>
        <fullName evidence="2">Uncharacterized protein</fullName>
    </submittedName>
</protein>
<evidence type="ECO:0000313" key="2">
    <source>
        <dbReference type="EMBL" id="KWZ78310.1"/>
    </source>
</evidence>
<feature type="coiled-coil region" evidence="1">
    <location>
        <begin position="54"/>
        <end position="81"/>
    </location>
</feature>
<evidence type="ECO:0000256" key="1">
    <source>
        <dbReference type="SAM" id="Coils"/>
    </source>
</evidence>
<accession>A0A133KFK9</accession>
<keyword evidence="3" id="KW-1185">Reference proteome</keyword>
<dbReference type="RefSeq" id="WP_060929263.1">
    <property type="nucleotide sequence ID" value="NZ_KQ955270.1"/>
</dbReference>
<name>A0A133KFK9_9FIRM</name>
<dbReference type="PATRIC" id="fig|33036.3.peg.791"/>
<keyword evidence="1" id="KW-0175">Coiled coil</keyword>
<dbReference type="Proteomes" id="UP000070383">
    <property type="component" value="Unassembled WGS sequence"/>
</dbReference>
<proteinExistence type="predicted"/>
<organism evidence="2 3">
    <name type="scientific">Anaerococcus tetradius</name>
    <dbReference type="NCBI Taxonomy" id="33036"/>
    <lineage>
        <taxon>Bacteria</taxon>
        <taxon>Bacillati</taxon>
        <taxon>Bacillota</taxon>
        <taxon>Tissierellia</taxon>
        <taxon>Tissierellales</taxon>
        <taxon>Peptoniphilaceae</taxon>
        <taxon>Anaerococcus</taxon>
    </lineage>
</organism>
<dbReference type="STRING" id="33036.HMPREF3200_00797"/>
<reference evidence="3" key="1">
    <citation type="submission" date="2016-01" db="EMBL/GenBank/DDBJ databases">
        <authorList>
            <person name="Mitreva M."/>
            <person name="Pepin K.H."/>
            <person name="Mihindukulasuriya K.A."/>
            <person name="Fulton R."/>
            <person name="Fronick C."/>
            <person name="O'Laughlin M."/>
            <person name="Miner T."/>
            <person name="Herter B."/>
            <person name="Rosa B.A."/>
            <person name="Cordes M."/>
            <person name="Tomlinson C."/>
            <person name="Wollam A."/>
            <person name="Palsikar V.B."/>
            <person name="Mardis E.R."/>
            <person name="Wilson R.K."/>
        </authorList>
    </citation>
    <scope>NUCLEOTIDE SEQUENCE [LARGE SCALE GENOMIC DNA]</scope>
    <source>
        <strain evidence="3">MJR8151</strain>
    </source>
</reference>
<comment type="caution">
    <text evidence="2">The sequence shown here is derived from an EMBL/GenBank/DDBJ whole genome shotgun (WGS) entry which is preliminary data.</text>
</comment>
<evidence type="ECO:0000313" key="3">
    <source>
        <dbReference type="Proteomes" id="UP000070383"/>
    </source>
</evidence>
<sequence length="140" mass="16438">MARLQELQEAKEKAQVVLKSTDEALNFLKSASNWSLFDLLGGEGITSLMKRSKIKKANKEIERMTWELEELRKELKDVDISLPLEISDTMEDNFFDVFFDNIFTDLRVNGEIKKKLAELRDFRQNIEELIQRLDQEININ</sequence>
<dbReference type="OrthoDB" id="3540923at2"/>
<dbReference type="AlphaFoldDB" id="A0A133KFK9"/>
<gene>
    <name evidence="2" type="ORF">HMPREF3200_00797</name>
</gene>
<feature type="coiled-coil region" evidence="1">
    <location>
        <begin position="112"/>
        <end position="139"/>
    </location>
</feature>
<dbReference type="EMBL" id="LRPM01000028">
    <property type="protein sequence ID" value="KWZ78310.1"/>
    <property type="molecule type" value="Genomic_DNA"/>
</dbReference>